<dbReference type="PANTHER" id="PTHR43320">
    <property type="entry name" value="SUGAR KINASE"/>
    <property type="match status" value="1"/>
</dbReference>
<dbReference type="RefSeq" id="WP_203891714.1">
    <property type="nucleotide sequence ID" value="NZ_BOOH01000024.1"/>
</dbReference>
<evidence type="ECO:0000313" key="6">
    <source>
        <dbReference type="Proteomes" id="UP000616724"/>
    </source>
</evidence>
<protein>
    <submittedName>
        <fullName evidence="5">Sugar kinase</fullName>
    </submittedName>
</protein>
<evidence type="ECO:0000259" key="4">
    <source>
        <dbReference type="Pfam" id="PF00294"/>
    </source>
</evidence>
<keyword evidence="2" id="KW-0808">Transferase</keyword>
<organism evidence="5 6">
    <name type="scientific">Planobispora longispora</name>
    <dbReference type="NCBI Taxonomy" id="28887"/>
    <lineage>
        <taxon>Bacteria</taxon>
        <taxon>Bacillati</taxon>
        <taxon>Actinomycetota</taxon>
        <taxon>Actinomycetes</taxon>
        <taxon>Streptosporangiales</taxon>
        <taxon>Streptosporangiaceae</taxon>
        <taxon>Planobispora</taxon>
    </lineage>
</organism>
<dbReference type="InterPro" id="IPR029056">
    <property type="entry name" value="Ribokinase-like"/>
</dbReference>
<dbReference type="InterPro" id="IPR052700">
    <property type="entry name" value="Carb_kinase_PfkB-like"/>
</dbReference>
<evidence type="ECO:0000313" key="5">
    <source>
        <dbReference type="EMBL" id="GIH77127.1"/>
    </source>
</evidence>
<accession>A0A8J3RNQ4</accession>
<proteinExistence type="inferred from homology"/>
<keyword evidence="3 5" id="KW-0418">Kinase</keyword>
<dbReference type="Gene3D" id="3.40.1190.20">
    <property type="match status" value="1"/>
</dbReference>
<dbReference type="GO" id="GO:0016301">
    <property type="term" value="F:kinase activity"/>
    <property type="evidence" value="ECO:0007669"/>
    <property type="project" value="UniProtKB-KW"/>
</dbReference>
<dbReference type="CDD" id="cd01166">
    <property type="entry name" value="KdgK"/>
    <property type="match status" value="1"/>
</dbReference>
<keyword evidence="6" id="KW-1185">Reference proteome</keyword>
<evidence type="ECO:0000256" key="1">
    <source>
        <dbReference type="ARBA" id="ARBA00010688"/>
    </source>
</evidence>
<dbReference type="Proteomes" id="UP000616724">
    <property type="component" value="Unassembled WGS sequence"/>
</dbReference>
<comment type="similarity">
    <text evidence="1">Belongs to the carbohydrate kinase PfkB family.</text>
</comment>
<sequence>MTDLVTLGETMALFTARRVGALRHARDFDLGVGGAESNVAIGVTRLGLRAAWIGRVGADEFGELVRSTLAGEHVDVSRAVVDPDAPTGLMVKGRRTADLVDVRYYRSASAGSRLRPADLDPELIRSARVLHVTGITPALSATALEAVRAAVAEARAAGVPVSMDVNYRRALWPPDRAAAVLNEIVRSCDVLFVTEAEGRMLVEGVAPAAPAAGDGPGVPAAGGSLADVAAAGDPAGLASALAALGPRHVLVKLGARGAVELSAGEVRHGAPYRVTELDPVGAGDAFAAGWLAGWLTGADPERRLDTACAAGAFAVTAGGDWESLPLRADLESLALGGTGDAVRR</sequence>
<dbReference type="Pfam" id="PF00294">
    <property type="entry name" value="PfkB"/>
    <property type="match status" value="1"/>
</dbReference>
<reference evidence="5 6" key="1">
    <citation type="submission" date="2021-01" db="EMBL/GenBank/DDBJ databases">
        <title>Whole genome shotgun sequence of Planobispora longispora NBRC 13918.</title>
        <authorList>
            <person name="Komaki H."/>
            <person name="Tamura T."/>
        </authorList>
    </citation>
    <scope>NUCLEOTIDE SEQUENCE [LARGE SCALE GENOMIC DNA]</scope>
    <source>
        <strain evidence="5 6">NBRC 13918</strain>
    </source>
</reference>
<feature type="domain" description="Carbohydrate kinase PfkB" evidence="4">
    <location>
        <begin position="1"/>
        <end position="325"/>
    </location>
</feature>
<evidence type="ECO:0000256" key="2">
    <source>
        <dbReference type="ARBA" id="ARBA00022679"/>
    </source>
</evidence>
<gene>
    <name evidence="5" type="ORF">Plo01_35560</name>
</gene>
<dbReference type="InterPro" id="IPR011611">
    <property type="entry name" value="PfkB_dom"/>
</dbReference>
<comment type="caution">
    <text evidence="5">The sequence shown here is derived from an EMBL/GenBank/DDBJ whole genome shotgun (WGS) entry which is preliminary data.</text>
</comment>
<dbReference type="EMBL" id="BOOH01000024">
    <property type="protein sequence ID" value="GIH77127.1"/>
    <property type="molecule type" value="Genomic_DNA"/>
</dbReference>
<dbReference type="SUPFAM" id="SSF53613">
    <property type="entry name" value="Ribokinase-like"/>
    <property type="match status" value="1"/>
</dbReference>
<dbReference type="PANTHER" id="PTHR43320:SF2">
    <property type="entry name" value="2-DEHYDRO-3-DEOXYGLUCONOKINASE_2-DEHYDRO-3-DEOXYGALACTONOKINASE"/>
    <property type="match status" value="1"/>
</dbReference>
<evidence type="ECO:0000256" key="3">
    <source>
        <dbReference type="ARBA" id="ARBA00022777"/>
    </source>
</evidence>
<dbReference type="AlphaFoldDB" id="A0A8J3RNQ4"/>
<name>A0A8J3RNQ4_9ACTN</name>